<sequence length="313" mass="36625">MECSYIEITFHEYEGDEIERSKAYATIERFLSTNSSDRANRLRAKVLKDNESVVLSMDENVEIINEFQGIKIWWTSKKNIRQHQPLYSNRVDEEKRYYKLTSRREHRDTIKNAYLQHILHEGKAIAVITRQRKLYTNNKSENIGYGYRRSMWSHIIFEHPSTFDTLAMDPVKKEVILDDLQTFSESKDYYKKVGKLWKRGYLLHGPPGTGKSSMIAAMANLLEYDIYDLELSSVKDNTDLRKLLIETSNKLNISLTRRGRMDIHIELSYCCFEAFKVLAKNYMDLESHELFGIINGLLKETNITPADVAEDLI</sequence>
<dbReference type="GO" id="GO:0016887">
    <property type="term" value="F:ATP hydrolysis activity"/>
    <property type="evidence" value="ECO:0007669"/>
    <property type="project" value="InterPro"/>
</dbReference>
<dbReference type="Gene3D" id="6.10.280.40">
    <property type="match status" value="1"/>
</dbReference>
<keyword evidence="8" id="KW-1185">Reference proteome</keyword>
<dbReference type="AlphaFoldDB" id="A0A9R1V3H0"/>
<reference evidence="7 8" key="1">
    <citation type="journal article" date="2017" name="Nat. Commun.">
        <title>Genome assembly with in vitro proximity ligation data and whole-genome triplication in lettuce.</title>
        <authorList>
            <person name="Reyes-Chin-Wo S."/>
            <person name="Wang Z."/>
            <person name="Yang X."/>
            <person name="Kozik A."/>
            <person name="Arikit S."/>
            <person name="Song C."/>
            <person name="Xia L."/>
            <person name="Froenicke L."/>
            <person name="Lavelle D.O."/>
            <person name="Truco M.J."/>
            <person name="Xia R."/>
            <person name="Zhu S."/>
            <person name="Xu C."/>
            <person name="Xu H."/>
            <person name="Xu X."/>
            <person name="Cox K."/>
            <person name="Korf I."/>
            <person name="Meyers B.C."/>
            <person name="Michelmore R.W."/>
        </authorList>
    </citation>
    <scope>NUCLEOTIDE SEQUENCE [LARGE SCALE GENOMIC DNA]</scope>
    <source>
        <strain evidence="8">cv. Salinas</strain>
        <tissue evidence="7">Seedlings</tissue>
    </source>
</reference>
<evidence type="ECO:0000313" key="8">
    <source>
        <dbReference type="Proteomes" id="UP000235145"/>
    </source>
</evidence>
<evidence type="ECO:0000256" key="3">
    <source>
        <dbReference type="ARBA" id="ARBA00022842"/>
    </source>
</evidence>
<dbReference type="GO" id="GO:0005524">
    <property type="term" value="F:ATP binding"/>
    <property type="evidence" value="ECO:0007669"/>
    <property type="project" value="InterPro"/>
</dbReference>
<proteinExistence type="predicted"/>
<dbReference type="InterPro" id="IPR025753">
    <property type="entry name" value="AAA_N_dom"/>
</dbReference>
<evidence type="ECO:0000259" key="4">
    <source>
        <dbReference type="Pfam" id="PF00004"/>
    </source>
</evidence>
<comment type="cofactor">
    <cofactor evidence="1">
        <name>Mg(2+)</name>
        <dbReference type="ChEBI" id="CHEBI:18420"/>
    </cofactor>
</comment>
<evidence type="ECO:0000313" key="7">
    <source>
        <dbReference type="EMBL" id="KAJ0197603.1"/>
    </source>
</evidence>
<dbReference type="EMBL" id="NBSK02000007">
    <property type="protein sequence ID" value="KAJ0197603.1"/>
    <property type="molecule type" value="Genomic_DNA"/>
</dbReference>
<name>A0A9R1V3H0_LACSA</name>
<accession>A0A9R1V3H0</accession>
<dbReference type="InterPro" id="IPR058017">
    <property type="entry name" value="At3g28540-like_C"/>
</dbReference>
<keyword evidence="2" id="KW-0378">Hydrolase</keyword>
<evidence type="ECO:0000259" key="5">
    <source>
        <dbReference type="Pfam" id="PF14363"/>
    </source>
</evidence>
<dbReference type="Proteomes" id="UP000235145">
    <property type="component" value="Unassembled WGS sequence"/>
</dbReference>
<gene>
    <name evidence="7" type="ORF">LSAT_V11C700361810</name>
</gene>
<evidence type="ECO:0000256" key="1">
    <source>
        <dbReference type="ARBA" id="ARBA00001946"/>
    </source>
</evidence>
<organism evidence="7 8">
    <name type="scientific">Lactuca sativa</name>
    <name type="common">Garden lettuce</name>
    <dbReference type="NCBI Taxonomy" id="4236"/>
    <lineage>
        <taxon>Eukaryota</taxon>
        <taxon>Viridiplantae</taxon>
        <taxon>Streptophyta</taxon>
        <taxon>Embryophyta</taxon>
        <taxon>Tracheophyta</taxon>
        <taxon>Spermatophyta</taxon>
        <taxon>Magnoliopsida</taxon>
        <taxon>eudicotyledons</taxon>
        <taxon>Gunneridae</taxon>
        <taxon>Pentapetalae</taxon>
        <taxon>asterids</taxon>
        <taxon>campanulids</taxon>
        <taxon>Asterales</taxon>
        <taxon>Asteraceae</taxon>
        <taxon>Cichorioideae</taxon>
        <taxon>Cichorieae</taxon>
        <taxon>Lactucinae</taxon>
        <taxon>Lactuca</taxon>
    </lineage>
</organism>
<dbReference type="SUPFAM" id="SSF52540">
    <property type="entry name" value="P-loop containing nucleoside triphosphate hydrolases"/>
    <property type="match status" value="1"/>
</dbReference>
<evidence type="ECO:0000256" key="2">
    <source>
        <dbReference type="ARBA" id="ARBA00022801"/>
    </source>
</evidence>
<dbReference type="Gene3D" id="3.40.50.300">
    <property type="entry name" value="P-loop containing nucleotide triphosphate hydrolases"/>
    <property type="match status" value="1"/>
</dbReference>
<dbReference type="Pfam" id="PF14363">
    <property type="entry name" value="AAA_assoc"/>
    <property type="match status" value="1"/>
</dbReference>
<dbReference type="PANTHER" id="PTHR23070">
    <property type="entry name" value="BCS1 AAA-TYPE ATPASE"/>
    <property type="match status" value="1"/>
</dbReference>
<evidence type="ECO:0008006" key="9">
    <source>
        <dbReference type="Google" id="ProtNLM"/>
    </source>
</evidence>
<protein>
    <recommendedName>
        <fullName evidence="9">ATPase AAA-type core domain-containing protein</fullName>
    </recommendedName>
</protein>
<feature type="domain" description="ATPase AAA-type core" evidence="4">
    <location>
        <begin position="201"/>
        <end position="243"/>
    </location>
</feature>
<feature type="domain" description="AAA+ ATPase At3g28540-like C-terminal" evidence="6">
    <location>
        <begin position="270"/>
        <end position="313"/>
    </location>
</feature>
<dbReference type="InterPro" id="IPR003959">
    <property type="entry name" value="ATPase_AAA_core"/>
</dbReference>
<keyword evidence="3" id="KW-0460">Magnesium</keyword>
<dbReference type="InterPro" id="IPR050747">
    <property type="entry name" value="Mitochondrial_chaperone_BCS1"/>
</dbReference>
<dbReference type="Pfam" id="PF00004">
    <property type="entry name" value="AAA"/>
    <property type="match status" value="1"/>
</dbReference>
<evidence type="ECO:0000259" key="6">
    <source>
        <dbReference type="Pfam" id="PF25568"/>
    </source>
</evidence>
<dbReference type="Pfam" id="PF25568">
    <property type="entry name" value="AAA_lid_At3g28540"/>
    <property type="match status" value="1"/>
</dbReference>
<feature type="domain" description="AAA-type ATPase N-terminal" evidence="5">
    <location>
        <begin position="4"/>
        <end position="77"/>
    </location>
</feature>
<comment type="caution">
    <text evidence="7">The sequence shown here is derived from an EMBL/GenBank/DDBJ whole genome shotgun (WGS) entry which is preliminary data.</text>
</comment>
<dbReference type="InterPro" id="IPR027417">
    <property type="entry name" value="P-loop_NTPase"/>
</dbReference>